<feature type="region of interest" description="Disordered" evidence="6">
    <location>
        <begin position="1022"/>
        <end position="1045"/>
    </location>
</feature>
<dbReference type="InterPro" id="IPR014043">
    <property type="entry name" value="Acyl_transferase_dom"/>
</dbReference>
<dbReference type="InterPro" id="IPR050091">
    <property type="entry name" value="PKS_NRPS_Biosynth_Enz"/>
</dbReference>
<dbReference type="PROSITE" id="PS52004">
    <property type="entry name" value="KS3_2"/>
    <property type="match status" value="1"/>
</dbReference>
<feature type="active site" description="Proton donor; for dehydratase activity" evidence="5">
    <location>
        <position position="1218"/>
    </location>
</feature>
<evidence type="ECO:0000256" key="5">
    <source>
        <dbReference type="PROSITE-ProRule" id="PRU01363"/>
    </source>
</evidence>
<dbReference type="InterPro" id="IPR042104">
    <property type="entry name" value="PKS_dehydratase_sf"/>
</dbReference>
<name>A0ABV1Y655_9ACTN</name>
<feature type="compositionally biased region" description="Basic and acidic residues" evidence="6">
    <location>
        <begin position="1149"/>
        <end position="1167"/>
    </location>
</feature>
<dbReference type="Proteomes" id="UP001486207">
    <property type="component" value="Unassembled WGS sequence"/>
</dbReference>
<dbReference type="InterPro" id="IPR001227">
    <property type="entry name" value="Ac_transferase_dom_sf"/>
</dbReference>
<feature type="region of interest" description="N-terminal hotdog fold" evidence="5">
    <location>
        <begin position="1029"/>
        <end position="1153"/>
    </location>
</feature>
<dbReference type="Pfam" id="PF14765">
    <property type="entry name" value="PS-DH"/>
    <property type="match status" value="1"/>
</dbReference>
<accession>A0ABV1Y655</accession>
<dbReference type="InterPro" id="IPR014030">
    <property type="entry name" value="Ketoacyl_synth_N"/>
</dbReference>
<evidence type="ECO:0000313" key="10">
    <source>
        <dbReference type="Proteomes" id="UP001486207"/>
    </source>
</evidence>
<dbReference type="InterPro" id="IPR008278">
    <property type="entry name" value="4-PPantetheinyl_Trfase_dom"/>
</dbReference>
<dbReference type="Gene3D" id="3.90.470.20">
    <property type="entry name" value="4'-phosphopantetheinyl transferase domain"/>
    <property type="match status" value="2"/>
</dbReference>
<feature type="region of interest" description="Disordered" evidence="6">
    <location>
        <begin position="917"/>
        <end position="943"/>
    </location>
</feature>
<evidence type="ECO:0000256" key="4">
    <source>
        <dbReference type="ARBA" id="ARBA00023315"/>
    </source>
</evidence>
<feature type="compositionally biased region" description="Pro residues" evidence="6">
    <location>
        <begin position="1027"/>
        <end position="1043"/>
    </location>
</feature>
<dbReference type="InterPro" id="IPR049551">
    <property type="entry name" value="PKS_DH_C"/>
</dbReference>
<dbReference type="InterPro" id="IPR018201">
    <property type="entry name" value="Ketoacyl_synth_AS"/>
</dbReference>
<proteinExistence type="predicted"/>
<feature type="domain" description="PKS/mFAS DH" evidence="8">
    <location>
        <begin position="1029"/>
        <end position="1303"/>
    </location>
</feature>
<evidence type="ECO:0000313" key="9">
    <source>
        <dbReference type="EMBL" id="MER7379203.1"/>
    </source>
</evidence>
<dbReference type="Gene3D" id="3.40.366.10">
    <property type="entry name" value="Malonyl-Coenzyme A Acyl Carrier Protein, domain 2"/>
    <property type="match status" value="1"/>
</dbReference>
<protein>
    <submittedName>
        <fullName evidence="9">Type I polyketide synthase</fullName>
    </submittedName>
</protein>
<evidence type="ECO:0000256" key="3">
    <source>
        <dbReference type="ARBA" id="ARBA00022679"/>
    </source>
</evidence>
<keyword evidence="4" id="KW-0012">Acyltransferase</keyword>
<reference evidence="9 10" key="1">
    <citation type="submission" date="2024-06" db="EMBL/GenBank/DDBJ databases">
        <title>The Natural Products Discovery Center: Release of the First 8490 Sequenced Strains for Exploring Actinobacteria Biosynthetic Diversity.</title>
        <authorList>
            <person name="Kalkreuter E."/>
            <person name="Kautsar S.A."/>
            <person name="Yang D."/>
            <person name="Bader C.D."/>
            <person name="Teijaro C.N."/>
            <person name="Fluegel L."/>
            <person name="Davis C.M."/>
            <person name="Simpson J.R."/>
            <person name="Lauterbach L."/>
            <person name="Steele A.D."/>
            <person name="Gui C."/>
            <person name="Meng S."/>
            <person name="Li G."/>
            <person name="Viehrig K."/>
            <person name="Ye F."/>
            <person name="Su P."/>
            <person name="Kiefer A.F."/>
            <person name="Nichols A."/>
            <person name="Cepeda A.J."/>
            <person name="Yan W."/>
            <person name="Fan B."/>
            <person name="Jiang Y."/>
            <person name="Adhikari A."/>
            <person name="Zheng C.-J."/>
            <person name="Schuster L."/>
            <person name="Cowan T.M."/>
            <person name="Smanski M.J."/>
            <person name="Chevrette M.G."/>
            <person name="De Carvalho L.P.S."/>
            <person name="Shen B."/>
        </authorList>
    </citation>
    <scope>NUCLEOTIDE SEQUENCE [LARGE SCALE GENOMIC DNA]</scope>
    <source>
        <strain evidence="9 10">NPDC000155</strain>
    </source>
</reference>
<dbReference type="SUPFAM" id="SSF56214">
    <property type="entry name" value="4'-phosphopantetheinyl transferase"/>
    <property type="match status" value="2"/>
</dbReference>
<dbReference type="PANTHER" id="PTHR43775:SF37">
    <property type="entry name" value="SI:DKEY-61P9.11"/>
    <property type="match status" value="1"/>
</dbReference>
<dbReference type="InterPro" id="IPR037143">
    <property type="entry name" value="4-PPantetheinyl_Trfase_dom_sf"/>
</dbReference>
<dbReference type="InterPro" id="IPR016039">
    <property type="entry name" value="Thiolase-like"/>
</dbReference>
<dbReference type="InterPro" id="IPR029069">
    <property type="entry name" value="HotDog_dom_sf"/>
</dbReference>
<dbReference type="SMART" id="SM00827">
    <property type="entry name" value="PKS_AT"/>
    <property type="match status" value="1"/>
</dbReference>
<dbReference type="Gene3D" id="3.40.47.10">
    <property type="match status" value="1"/>
</dbReference>
<feature type="compositionally biased region" description="Low complexity" evidence="6">
    <location>
        <begin position="917"/>
        <end position="927"/>
    </location>
</feature>
<keyword evidence="2" id="KW-0597">Phosphoprotein</keyword>
<keyword evidence="3" id="KW-0808">Transferase</keyword>
<keyword evidence="10" id="KW-1185">Reference proteome</keyword>
<gene>
    <name evidence="9" type="ORF">ABT384_42105</name>
</gene>
<dbReference type="SUPFAM" id="SSF54637">
    <property type="entry name" value="Thioesterase/thiol ester dehydrase-isomerase"/>
    <property type="match status" value="1"/>
</dbReference>
<evidence type="ECO:0000256" key="1">
    <source>
        <dbReference type="ARBA" id="ARBA00022450"/>
    </source>
</evidence>
<feature type="region of interest" description="C-terminal hotdog fold" evidence="5">
    <location>
        <begin position="1169"/>
        <end position="1303"/>
    </location>
</feature>
<dbReference type="PANTHER" id="PTHR43775">
    <property type="entry name" value="FATTY ACID SYNTHASE"/>
    <property type="match status" value="1"/>
</dbReference>
<dbReference type="InterPro" id="IPR020841">
    <property type="entry name" value="PKS_Beta-ketoAc_synthase_dom"/>
</dbReference>
<dbReference type="Pfam" id="PF00109">
    <property type="entry name" value="ketoacyl-synt"/>
    <property type="match status" value="1"/>
</dbReference>
<evidence type="ECO:0000256" key="2">
    <source>
        <dbReference type="ARBA" id="ARBA00022553"/>
    </source>
</evidence>
<dbReference type="Pfam" id="PF01648">
    <property type="entry name" value="ACPS"/>
    <property type="match status" value="1"/>
</dbReference>
<dbReference type="CDD" id="cd00833">
    <property type="entry name" value="PKS"/>
    <property type="match status" value="1"/>
</dbReference>
<dbReference type="SMART" id="SM00825">
    <property type="entry name" value="PKS_KS"/>
    <property type="match status" value="1"/>
</dbReference>
<dbReference type="EMBL" id="JBEPFB010000030">
    <property type="protein sequence ID" value="MER7379203.1"/>
    <property type="molecule type" value="Genomic_DNA"/>
</dbReference>
<dbReference type="InterPro" id="IPR049900">
    <property type="entry name" value="PKS_mFAS_DH"/>
</dbReference>
<dbReference type="SUPFAM" id="SSF52151">
    <property type="entry name" value="FabD/lysophospholipase-like"/>
    <property type="match status" value="1"/>
</dbReference>
<evidence type="ECO:0000256" key="6">
    <source>
        <dbReference type="SAM" id="MobiDB-lite"/>
    </source>
</evidence>
<keyword evidence="1" id="KW-0596">Phosphopantetheine</keyword>
<sequence>MRPTAPQHRQPVAIVGMAVTLPGACDLAAFWHNLVTGADAISEVPKARWDADTYYDPDGRRGLDGVYCRRGGFVDGLDALAAFDPTVFGLMPDSVPGTEPDQLIALRTAAAALADAGKAALPEDRSRVGVVLGRGGYLSDGLARLDQRMRTSAQLVRTLHELLPELDGERLDAVRMAFTAALGGEQSPESVIGLVPNFAASRVANRLDLRGPAYTVDAACASSLVALDQAVGALAAGSCDVMLAGGVHHCHDITLWSVFSRLRALSPSQRIRPFHRDADGVLMGEGTGVVVLKRLADARRDGDRIYAVVRGVGVAGDGRAGSLVNPDPGGQARAVRLAWAAAGLDPAAPGSLGLLEAHGTGTPGGDRAELAALAEVFGPPDPDAGPDAVIGSVKSMIGHTMPAAGVAGLVKAALAVHHGTLLPTLHCDDPHPALRVTRFAPAQQARHWDGDVRRAAVSAFGFGGINAHVVLESVPEPVPAPAWPPAPASAPAPASTPAVAPAAPAPGGPGAGPAACADRAEVAEPPRLLRLAAATPQDLAELLDADDTELRAAAAEGGARGAGGARVAVLDPTDRRLALARKAVARARTWGGRSDVWCAPRPVLGTGGGKIAFLCPGLEAEFEPRAKDVARHFGLPAPHWPDARVGDVARHGAAVVGLGRLLAGTLARIGVRPDALAGHSVGEWTAMAVGGMYADAEVDAFLRDFDPATLRVPGLAFAAFGTGADQVDAELAAYPDVVVSHDNAPHQTVVCGPHDQVEALTGWLRGAGVLGRLLPFESGFHTPMLAPYLTSIEKAARGFTLHPPRVPVWSATTAAPFPTDEAAARALFLRHLLEPVRFRQLTTALYDAGFRAFVQLGQGQLPALVDDTLTSRACLTLSANTPRHSGLSQLYRVAAGLWSHGAEPDFAALRAGAAPRSTAAPARTAETGPTAETVRTATESPRAVPAPVTVPLTLGSGLVSLDAATRDRLRSTLREAPAPGLDRLAAVAARSPVAAELRSLLGETADTAAEVAELFAAAAAPRRTAPAAPPPEPSATGAVPPPAATSRATTLRISLDTMPYLADHCFFRQPAHWPEIADRWPVVPATTLVQHMIDAVPGPGRAVAVHDARFLQWTVAAPPTEATVTARPEGQGRYAVEFGRHARATVETAHGHDTAPRPRPWRADAPESRPAASARQMYDDRWMFHGPRFRGVTEIGALGERHVRGVLTTPSAPGALLDNVGQLLGYWLMATHPDRTIVFPTGVEEIRFHGPPPEQGTALDCHIRVTTVTDTALVADAQLARDGEVWAEIRGWRDRRFDSPPEVDPVKRRPEHNTLSETQEGGWQLVFERWPDPASREIYMRSQLAGPEREQYAGHPPRGRRQWLLGRIAAKDAVRRHLWAHGAGPVFPAEIRVANDPGGRPRPEGVHGRELPPLELSLAHCREAAVALVHPAADSPGTGTGIDIEEIVERPETTYDAILAPDERAPFTGLGGGPGWLTRFWAAKEAAAKAEGTGLGGRPRDFTAVEFEDGARALTVRAPSGRLRRIRLADVTNPPGLPTRTYAVAWTEESPS</sequence>
<comment type="caution">
    <text evidence="9">The sequence shown here is derived from an EMBL/GenBank/DDBJ whole genome shotgun (WGS) entry which is preliminary data.</text>
</comment>
<feature type="domain" description="Ketosynthase family 3 (KS3)" evidence="7">
    <location>
        <begin position="9"/>
        <end position="473"/>
    </location>
</feature>
<feature type="region of interest" description="Disordered" evidence="6">
    <location>
        <begin position="1147"/>
        <end position="1174"/>
    </location>
</feature>
<dbReference type="InterPro" id="IPR016036">
    <property type="entry name" value="Malonyl_transacylase_ACP-bd"/>
</dbReference>
<dbReference type="PROSITE" id="PS00606">
    <property type="entry name" value="KS3_1"/>
    <property type="match status" value="1"/>
</dbReference>
<dbReference type="Pfam" id="PF00698">
    <property type="entry name" value="Acyl_transf_1"/>
    <property type="match status" value="1"/>
</dbReference>
<dbReference type="PROSITE" id="PS52019">
    <property type="entry name" value="PKS_MFAS_DH"/>
    <property type="match status" value="1"/>
</dbReference>
<feature type="region of interest" description="Disordered" evidence="6">
    <location>
        <begin position="482"/>
        <end position="517"/>
    </location>
</feature>
<evidence type="ECO:0000259" key="8">
    <source>
        <dbReference type="PROSITE" id="PS52019"/>
    </source>
</evidence>
<feature type="compositionally biased region" description="Low complexity" evidence="6">
    <location>
        <begin position="491"/>
        <end position="502"/>
    </location>
</feature>
<dbReference type="Gene3D" id="3.10.129.110">
    <property type="entry name" value="Polyketide synthase dehydratase"/>
    <property type="match status" value="1"/>
</dbReference>
<evidence type="ECO:0000259" key="7">
    <source>
        <dbReference type="PROSITE" id="PS52004"/>
    </source>
</evidence>
<dbReference type="Pfam" id="PF02801">
    <property type="entry name" value="Ketoacyl-synt_C"/>
    <property type="match status" value="1"/>
</dbReference>
<feature type="active site" description="Proton acceptor; for dehydratase activity" evidence="5">
    <location>
        <position position="1064"/>
    </location>
</feature>
<dbReference type="InterPro" id="IPR016035">
    <property type="entry name" value="Acyl_Trfase/lysoPLipase"/>
</dbReference>
<dbReference type="RefSeq" id="WP_190075694.1">
    <property type="nucleotide sequence ID" value="NZ_BNBM01000027.1"/>
</dbReference>
<organism evidence="9 10">
    <name type="scientific">Streptomyces lanatus</name>
    <dbReference type="NCBI Taxonomy" id="66900"/>
    <lineage>
        <taxon>Bacteria</taxon>
        <taxon>Bacillati</taxon>
        <taxon>Actinomycetota</taxon>
        <taxon>Actinomycetes</taxon>
        <taxon>Kitasatosporales</taxon>
        <taxon>Streptomycetaceae</taxon>
        <taxon>Streptomyces</taxon>
    </lineage>
</organism>
<dbReference type="InterPro" id="IPR014031">
    <property type="entry name" value="Ketoacyl_synth_C"/>
</dbReference>
<dbReference type="SUPFAM" id="SSF55048">
    <property type="entry name" value="Probable ACP-binding domain of malonyl-CoA ACP transacylase"/>
    <property type="match status" value="1"/>
</dbReference>
<dbReference type="SUPFAM" id="SSF53901">
    <property type="entry name" value="Thiolase-like"/>
    <property type="match status" value="1"/>
</dbReference>